<reference evidence="10 11" key="1">
    <citation type="journal article" date="2024" name="Front Chem Biol">
        <title>Unveiling the potential of Daldinia eschscholtzii MFLUCC 19-0629 through bioactivity and bioinformatics studies for enhanced sustainable agriculture production.</title>
        <authorList>
            <person name="Brooks S."/>
            <person name="Weaver J.A."/>
            <person name="Klomchit A."/>
            <person name="Alharthi S.A."/>
            <person name="Onlamun T."/>
            <person name="Nurani R."/>
            <person name="Vong T.K."/>
            <person name="Alberti F."/>
            <person name="Greco C."/>
        </authorList>
    </citation>
    <scope>NUCLEOTIDE SEQUENCE [LARGE SCALE GENOMIC DNA]</scope>
    <source>
        <strain evidence="10">MFLUCC 19-0629</strain>
    </source>
</reference>
<comment type="cofactor">
    <cofactor evidence="1 6">
        <name>heme</name>
        <dbReference type="ChEBI" id="CHEBI:30413"/>
    </cofactor>
</comment>
<evidence type="ECO:0000313" key="11">
    <source>
        <dbReference type="Proteomes" id="UP001369815"/>
    </source>
</evidence>
<dbReference type="Proteomes" id="UP001369815">
    <property type="component" value="Unassembled WGS sequence"/>
</dbReference>
<evidence type="ECO:0000256" key="5">
    <source>
        <dbReference type="ARBA" id="ARBA00023033"/>
    </source>
</evidence>
<protein>
    <recommendedName>
        <fullName evidence="12">Cytochrome P450</fullName>
    </recommendedName>
</protein>
<accession>A0AAX6MVY8</accession>
<dbReference type="GO" id="GO:0016705">
    <property type="term" value="F:oxidoreductase activity, acting on paired donors, with incorporation or reduction of molecular oxygen"/>
    <property type="evidence" value="ECO:0007669"/>
    <property type="project" value="InterPro"/>
</dbReference>
<feature type="binding site" description="axial binding residue" evidence="6">
    <location>
        <position position="475"/>
    </location>
    <ligand>
        <name>heme</name>
        <dbReference type="ChEBI" id="CHEBI:30413"/>
    </ligand>
    <ligandPart>
        <name>Fe</name>
        <dbReference type="ChEBI" id="CHEBI:18248"/>
    </ligandPart>
</feature>
<dbReference type="GO" id="GO:0004497">
    <property type="term" value="F:monooxygenase activity"/>
    <property type="evidence" value="ECO:0007669"/>
    <property type="project" value="UniProtKB-KW"/>
</dbReference>
<dbReference type="GO" id="GO:0005506">
    <property type="term" value="F:iron ion binding"/>
    <property type="evidence" value="ECO:0007669"/>
    <property type="project" value="InterPro"/>
</dbReference>
<evidence type="ECO:0000256" key="1">
    <source>
        <dbReference type="ARBA" id="ARBA00001971"/>
    </source>
</evidence>
<dbReference type="PRINTS" id="PR00465">
    <property type="entry name" value="EP450IV"/>
</dbReference>
<keyword evidence="11" id="KW-1185">Reference proteome</keyword>
<keyword evidence="5 7" id="KW-0503">Monooxygenase</keyword>
<gene>
    <name evidence="10" type="ORF">Daesc_002055</name>
</gene>
<dbReference type="GO" id="GO:0020037">
    <property type="term" value="F:heme binding"/>
    <property type="evidence" value="ECO:0007669"/>
    <property type="project" value="InterPro"/>
</dbReference>
<keyword evidence="4 6" id="KW-0408">Iron</keyword>
<evidence type="ECO:0000256" key="4">
    <source>
        <dbReference type="ARBA" id="ARBA00023004"/>
    </source>
</evidence>
<evidence type="ECO:0000256" key="6">
    <source>
        <dbReference type="PIRSR" id="PIRSR602403-1"/>
    </source>
</evidence>
<dbReference type="InterPro" id="IPR001128">
    <property type="entry name" value="Cyt_P450"/>
</dbReference>
<name>A0AAX6MVY8_9PEZI</name>
<dbReference type="PANTHER" id="PTHR47582:SF1">
    <property type="entry name" value="P450, PUTATIVE (EUROFUNG)-RELATED"/>
    <property type="match status" value="1"/>
</dbReference>
<dbReference type="InterPro" id="IPR002403">
    <property type="entry name" value="Cyt_P450_E_grp-IV"/>
</dbReference>
<evidence type="ECO:0000256" key="3">
    <source>
        <dbReference type="ARBA" id="ARBA00022723"/>
    </source>
</evidence>
<feature type="region of interest" description="Disordered" evidence="8">
    <location>
        <begin position="435"/>
        <end position="456"/>
    </location>
</feature>
<dbReference type="Pfam" id="PF00067">
    <property type="entry name" value="p450"/>
    <property type="match status" value="1"/>
</dbReference>
<dbReference type="SUPFAM" id="SSF48264">
    <property type="entry name" value="Cytochrome P450"/>
    <property type="match status" value="1"/>
</dbReference>
<keyword evidence="3 6" id="KW-0479">Metal-binding</keyword>
<sequence length="549" mass="59978">MAAFSEIAPGWWPFSAGTTAIVIAITIYFIAYQLSSRKIDPREPPVIAPAVPLVGHLLGMALLGGRYIKNLGIRNQQLPIFTLPVPGSRIYVVTDPSLAAAVQRASRVMSFNPIVPEVTQRVLGLDDATVEITRKNVDPGPGEERGFLPDIQDMVSVWLGPGDYLGSLSLDAATEMRNEIAAYASSTPVNSSPTDLLSWVRHLVTLSTAKYLYGPQNPIALDPALECSFWDFDHGLGSLLMNIFPSITAGRAYAGREKLSAALLAYLEAGRHKTSGSKIVQKRVDIALEHGWAMPAIAREELSFLFAGIVNATTSTFWILLHLYADPALLATVRREIESVLSPRSSSDNKPGYALRITDLRDKCPVLVAVYRECLRLGSDTYSTRVVKEDYLLANQYFLKKNAVIQIAGGVIHADQRIWGADVFDFNPKRFLDKTNSNSDAEALNPDTGSKPRPKQGNAFHPAAFRAFGGGKTLCPGRHFAMNEILAFVALVVLQFDMKPARGNKIDVPPKNDGVLPVHILEPVRPVEVVISKREDGFAGDGLDVEFSM</sequence>
<dbReference type="InterPro" id="IPR036396">
    <property type="entry name" value="Cyt_P450_sf"/>
</dbReference>
<evidence type="ECO:0000256" key="9">
    <source>
        <dbReference type="SAM" id="Phobius"/>
    </source>
</evidence>
<organism evidence="10 11">
    <name type="scientific">Daldinia eschscholtzii</name>
    <dbReference type="NCBI Taxonomy" id="292717"/>
    <lineage>
        <taxon>Eukaryota</taxon>
        <taxon>Fungi</taxon>
        <taxon>Dikarya</taxon>
        <taxon>Ascomycota</taxon>
        <taxon>Pezizomycotina</taxon>
        <taxon>Sordariomycetes</taxon>
        <taxon>Xylariomycetidae</taxon>
        <taxon>Xylariales</taxon>
        <taxon>Hypoxylaceae</taxon>
        <taxon>Daldinia</taxon>
    </lineage>
</organism>
<keyword evidence="7" id="KW-0560">Oxidoreductase</keyword>
<keyword evidence="9" id="KW-0472">Membrane</keyword>
<feature type="transmembrane region" description="Helical" evidence="9">
    <location>
        <begin position="304"/>
        <end position="325"/>
    </location>
</feature>
<evidence type="ECO:0000256" key="7">
    <source>
        <dbReference type="RuleBase" id="RU000461"/>
    </source>
</evidence>
<dbReference type="PANTHER" id="PTHR47582">
    <property type="entry name" value="P450, PUTATIVE (EUROFUNG)-RELATED"/>
    <property type="match status" value="1"/>
</dbReference>
<evidence type="ECO:0008006" key="12">
    <source>
        <dbReference type="Google" id="ProtNLM"/>
    </source>
</evidence>
<keyword evidence="6 7" id="KW-0349">Heme</keyword>
<comment type="similarity">
    <text evidence="2 7">Belongs to the cytochrome P450 family.</text>
</comment>
<keyword evidence="9" id="KW-0812">Transmembrane</keyword>
<dbReference type="PROSITE" id="PS00086">
    <property type="entry name" value="CYTOCHROME_P450"/>
    <property type="match status" value="1"/>
</dbReference>
<dbReference type="InterPro" id="IPR053007">
    <property type="entry name" value="CYP450_monoxygenase_sec-met"/>
</dbReference>
<dbReference type="Gene3D" id="1.10.630.10">
    <property type="entry name" value="Cytochrome P450"/>
    <property type="match status" value="1"/>
</dbReference>
<evidence type="ECO:0000256" key="2">
    <source>
        <dbReference type="ARBA" id="ARBA00010617"/>
    </source>
</evidence>
<dbReference type="CDD" id="cd11040">
    <property type="entry name" value="CYP7_CYP8-like"/>
    <property type="match status" value="1"/>
</dbReference>
<dbReference type="EMBL" id="JBANMG010000002">
    <property type="protein sequence ID" value="KAK6956775.1"/>
    <property type="molecule type" value="Genomic_DNA"/>
</dbReference>
<evidence type="ECO:0000256" key="8">
    <source>
        <dbReference type="SAM" id="MobiDB-lite"/>
    </source>
</evidence>
<dbReference type="AlphaFoldDB" id="A0AAX6MVY8"/>
<keyword evidence="9" id="KW-1133">Transmembrane helix</keyword>
<proteinExistence type="inferred from homology"/>
<feature type="transmembrane region" description="Helical" evidence="9">
    <location>
        <begin position="12"/>
        <end position="34"/>
    </location>
</feature>
<comment type="caution">
    <text evidence="10">The sequence shown here is derived from an EMBL/GenBank/DDBJ whole genome shotgun (WGS) entry which is preliminary data.</text>
</comment>
<evidence type="ECO:0000313" key="10">
    <source>
        <dbReference type="EMBL" id="KAK6956775.1"/>
    </source>
</evidence>
<dbReference type="InterPro" id="IPR017972">
    <property type="entry name" value="Cyt_P450_CS"/>
</dbReference>